<reference evidence="2" key="1">
    <citation type="submission" date="2020-11" db="EMBL/GenBank/DDBJ databases">
        <title>Adaptations for nitrogen fixation in a non-lichenized fungal sporocarp promotes dispersal by wood-feeding termites.</title>
        <authorList>
            <consortium name="DOE Joint Genome Institute"/>
            <person name="Koch R.A."/>
            <person name="Yoon G."/>
            <person name="Arayal U."/>
            <person name="Lail K."/>
            <person name="Amirebrahimi M."/>
            <person name="Labutti K."/>
            <person name="Lipzen A."/>
            <person name="Riley R."/>
            <person name="Barry K."/>
            <person name="Henrissat B."/>
            <person name="Grigoriev I.V."/>
            <person name="Herr J.R."/>
            <person name="Aime M.C."/>
        </authorList>
    </citation>
    <scope>NUCLEOTIDE SEQUENCE</scope>
    <source>
        <strain evidence="2">MCA 3950</strain>
    </source>
</reference>
<dbReference type="AlphaFoldDB" id="A0A9P7VY47"/>
<keyword evidence="1" id="KW-0472">Membrane</keyword>
<gene>
    <name evidence="2" type="ORF">BT62DRAFT_928434</name>
</gene>
<sequence length="91" mass="10058">MAEFAANIVGSAKTSKRVIASIVTSMITTTLLFTPISNVVSDKAKSKFKRHYTNCGCFNCESLDYWKKDCLKPEKQGLTDGKRAKKAVAKH</sequence>
<keyword evidence="3" id="KW-1185">Reference proteome</keyword>
<dbReference type="Proteomes" id="UP000812287">
    <property type="component" value="Unassembled WGS sequence"/>
</dbReference>
<keyword evidence="1" id="KW-1133">Transmembrane helix</keyword>
<proteinExistence type="predicted"/>
<protein>
    <submittedName>
        <fullName evidence="2">Uncharacterized protein</fullName>
    </submittedName>
</protein>
<evidence type="ECO:0000256" key="1">
    <source>
        <dbReference type="SAM" id="Phobius"/>
    </source>
</evidence>
<evidence type="ECO:0000313" key="3">
    <source>
        <dbReference type="Proteomes" id="UP000812287"/>
    </source>
</evidence>
<dbReference type="EMBL" id="MU250527">
    <property type="protein sequence ID" value="KAG7449701.1"/>
    <property type="molecule type" value="Genomic_DNA"/>
</dbReference>
<dbReference type="RefSeq" id="XP_043043201.1">
    <property type="nucleotide sequence ID" value="XM_043185506.1"/>
</dbReference>
<keyword evidence="1" id="KW-0812">Transmembrane</keyword>
<comment type="caution">
    <text evidence="2">The sequence shown here is derived from an EMBL/GenBank/DDBJ whole genome shotgun (WGS) entry which is preliminary data.</text>
</comment>
<feature type="transmembrane region" description="Helical" evidence="1">
    <location>
        <begin position="18"/>
        <end position="40"/>
    </location>
</feature>
<dbReference type="GeneID" id="66107803"/>
<name>A0A9P7VY47_9AGAR</name>
<accession>A0A9P7VY47</accession>
<evidence type="ECO:0000313" key="2">
    <source>
        <dbReference type="EMBL" id="KAG7449701.1"/>
    </source>
</evidence>
<organism evidence="2 3">
    <name type="scientific">Guyanagaster necrorhizus</name>
    <dbReference type="NCBI Taxonomy" id="856835"/>
    <lineage>
        <taxon>Eukaryota</taxon>
        <taxon>Fungi</taxon>
        <taxon>Dikarya</taxon>
        <taxon>Basidiomycota</taxon>
        <taxon>Agaricomycotina</taxon>
        <taxon>Agaricomycetes</taxon>
        <taxon>Agaricomycetidae</taxon>
        <taxon>Agaricales</taxon>
        <taxon>Marasmiineae</taxon>
        <taxon>Physalacriaceae</taxon>
        <taxon>Guyanagaster</taxon>
    </lineage>
</organism>